<dbReference type="Proteomes" id="UP000075881">
    <property type="component" value="Unassembled WGS sequence"/>
</dbReference>
<proteinExistence type="predicted"/>
<dbReference type="VEuPathDB" id="VectorBase:ACHR010231"/>
<dbReference type="STRING" id="43041.A0A182KHJ3"/>
<dbReference type="AlphaFoldDB" id="A0A182KHJ3"/>
<accession>A0A182KHJ3</accession>
<name>A0A182KHJ3_9DIPT</name>
<protein>
    <submittedName>
        <fullName evidence="1">Uncharacterized protein</fullName>
    </submittedName>
</protein>
<reference evidence="1" key="2">
    <citation type="submission" date="2020-05" db="UniProtKB">
        <authorList>
            <consortium name="EnsemblMetazoa"/>
        </authorList>
    </citation>
    <scope>IDENTIFICATION</scope>
    <source>
        <strain evidence="1">ACHKN1017</strain>
    </source>
</reference>
<sequence length="97" mass="11713">MKSITNIVKQCRKVKYSPFFDYHKEKHPLLWSPTRWSGKYKMVRFICKREQFVTELGEQYPELDIFLTNFKFLSMASNGTLLKDMKRRSDRFIQPPS</sequence>
<reference evidence="2" key="1">
    <citation type="submission" date="2013-03" db="EMBL/GenBank/DDBJ databases">
        <title>The Genome Sequence of Anopheles christyi ACHKN1017.</title>
        <authorList>
            <consortium name="The Broad Institute Genomics Platform"/>
            <person name="Neafsey D.E."/>
            <person name="Besansky N."/>
            <person name="Walker B."/>
            <person name="Young S.K."/>
            <person name="Zeng Q."/>
            <person name="Gargeya S."/>
            <person name="Fitzgerald M."/>
            <person name="Haas B."/>
            <person name="Abouelleil A."/>
            <person name="Allen A.W."/>
            <person name="Alvarado L."/>
            <person name="Arachchi H.M."/>
            <person name="Berlin A.M."/>
            <person name="Chapman S.B."/>
            <person name="Gainer-Dewar J."/>
            <person name="Goldberg J."/>
            <person name="Griggs A."/>
            <person name="Gujja S."/>
            <person name="Hansen M."/>
            <person name="Howarth C."/>
            <person name="Imamovic A."/>
            <person name="Ireland A."/>
            <person name="Larimer J."/>
            <person name="McCowan C."/>
            <person name="Murphy C."/>
            <person name="Pearson M."/>
            <person name="Poon T.W."/>
            <person name="Priest M."/>
            <person name="Roberts A."/>
            <person name="Saif S."/>
            <person name="Shea T."/>
            <person name="Sisk P."/>
            <person name="Sykes S."/>
            <person name="Wortman J."/>
            <person name="Nusbaum C."/>
            <person name="Birren B."/>
        </authorList>
    </citation>
    <scope>NUCLEOTIDE SEQUENCE [LARGE SCALE GENOMIC DNA]</scope>
    <source>
        <strain evidence="2">ACHKN1017</strain>
    </source>
</reference>
<organism evidence="1 2">
    <name type="scientific">Anopheles christyi</name>
    <dbReference type="NCBI Taxonomy" id="43041"/>
    <lineage>
        <taxon>Eukaryota</taxon>
        <taxon>Metazoa</taxon>
        <taxon>Ecdysozoa</taxon>
        <taxon>Arthropoda</taxon>
        <taxon>Hexapoda</taxon>
        <taxon>Insecta</taxon>
        <taxon>Pterygota</taxon>
        <taxon>Neoptera</taxon>
        <taxon>Endopterygota</taxon>
        <taxon>Diptera</taxon>
        <taxon>Nematocera</taxon>
        <taxon>Culicoidea</taxon>
        <taxon>Culicidae</taxon>
        <taxon>Anophelinae</taxon>
        <taxon>Anopheles</taxon>
    </lineage>
</organism>
<evidence type="ECO:0000313" key="1">
    <source>
        <dbReference type="EnsemblMetazoa" id="ACHR010231-PA"/>
    </source>
</evidence>
<evidence type="ECO:0000313" key="2">
    <source>
        <dbReference type="Proteomes" id="UP000075881"/>
    </source>
</evidence>
<keyword evidence="2" id="KW-1185">Reference proteome</keyword>
<dbReference type="EnsemblMetazoa" id="ACHR010231-RA">
    <property type="protein sequence ID" value="ACHR010231-PA"/>
    <property type="gene ID" value="ACHR010231"/>
</dbReference>